<proteinExistence type="predicted"/>
<name>A0A1I7XRW4_HETBA</name>
<evidence type="ECO:0000313" key="2">
    <source>
        <dbReference type="Proteomes" id="UP000095283"/>
    </source>
</evidence>
<sequence length="1757" mass="198751">MILDDISFMNLLTIIMNGVAGTSQLNEDIQKDISCTETLLQVGEEFHRITDMKLQRKLRCEMLAIIRTIIDLKYESLVRADAQLMTSTFDDHRQQLTFIFTCLDESHHVEPLETDFVKWIMAKFLRSRTSSTLVNHRFGGFLQEKILHLTGFLNRDEKDIFLKHIVLQLALLVRGALSFSLCDQPSNSQYNTVVQLTSVYGSRSTAYHAVLDIIRHGIFRFECLSLKSLQMLWSSLVRICSVGTFSLKTTCVLLFQRLLSLDLGNHLACRLVFDILVSNEELIFSVGSNMMLDGMETLKQSHTHRFEIVLTTITEILSRLDPGLDDCKNDELRLLADYTQKLIERLINSNNEDSMCVVKKLSSYYSYLLMIDSATMSNDRSSWLVSISEFRSCMLLKSSRHDEAIKIKRMVTSALARCHLPNTKAVLAKVLPTQQQLIEVIEATSSMEETATSVLLTVLGLVSDMTHHLSNQLAVSVAFLSLPWLTDPHLQLESKRHFTSIPLLKEMTRLAKLCGNTCTDAVRECTLAALSYISDFCDWRRTILLSALGSGRPSLVQVALSHLAMFVSSLDTPSFSRLISPALSLVADSGPIRSKVDIACILNAVSHSLCATHRDTVVDASSITCRACQKLLNGSENLPEQDKLPEPNGLLDLLIKLLSDPVMVRRTEKQIRLDTAALIFSTLSHVNSDNHLFLRMVISSLNFITDEDEDVRNCYQLVKLFKGLTDAINSLKFNVSFSFRCSFKVIVARDPPSSVVNSIEEQFSSQYDSSYDETVMDASSPFLAICARYSKNTRLALWAFRELLIRALRFLDSPTLLIFRTTKTLIRDLTELEFPIDKDTKRFFARRRKALCDDFAVELLSIGDRFRDCNTDDLTIPPTETVDAEIDIILHSLQTLFGFDSIIKFSSCAISSSVIVSSRFQYFPCVLENPLSKTQKKTLKAFIQEYCGLNQDEQSYLDLLTMISQCHTEYRSPFSITGIMQMNCEYLGFLLSFRRCLLDDDHFEQRPVLLASLATIIRLLEQKFLEDTSNKMLVVLRAATSVGEGAIALWAEFVRRLSAGNGAKFFRTLYYSESFERTAMVLVNNSSGDSSRIDSYLKRTCRDESPDKIIRGRFLCFINYKMSCTLILILGCVRMLMEECDTVGRVVLQKLLSILDGSPIDDTLAAQLVPALLHTLRSCSEGDLRVLASRCLGRMGAVDPGRLGLSAKGETKREKSIVFVDENKLFYVDLLERCWRVYASVLDADLIDMVEYSLQTLLTKLVGKNDQDEIMPLPLVDHTNSYEEWLLQCFIAGVPKVRQYPSCEVFKALKWIAYAKDAVFTRHMLPQLIILLILENNEQMIDEYCKEMVSVLRRVLERSSCGWVQLAAHVVFSVMDTLERYTIHRLAKRRLNDRELERTYTFMSRVFDVSLPDGSLLVVAAAEKCQCLLRALRWCEQYAIKKDIGGADIFDRNHFYTLENLDGVLGAFECISANTTPTPDERILALEANGDYNEALPLYSLSADNKELRLIKCLLRLNQPQLALSTAVSIYEQSVEEDALRSGLEASQLEAAWHLRDWSRLEKMVQTRDPLSSGADSSWGAACASILCAVKRREPLCVSARLLAARQQLVDRITAMTIEDSDTYAQAYKYISHLHVLEEIDESCNSLALLSDSTKIDLKAILSKWQARSDSAEQCASILEPILRVRRELLRATSRSGINNAVSQLLIQSCRLARQAGHLQIAWTFLVEAKALDVNHKDVDMEEARVINLKRSDFYPS</sequence>
<dbReference type="InterPro" id="IPR003151">
    <property type="entry name" value="PIK-rel_kinase_FAT"/>
</dbReference>
<dbReference type="WBParaSite" id="Hba_20482">
    <property type="protein sequence ID" value="Hba_20482"/>
    <property type="gene ID" value="Hba_20482"/>
</dbReference>
<evidence type="ECO:0000313" key="3">
    <source>
        <dbReference type="WBParaSite" id="Hba_20482"/>
    </source>
</evidence>
<reference evidence="3" key="1">
    <citation type="submission" date="2016-11" db="UniProtKB">
        <authorList>
            <consortium name="WormBaseParasite"/>
        </authorList>
    </citation>
    <scope>IDENTIFICATION</scope>
</reference>
<protein>
    <submittedName>
        <fullName evidence="3">FAT domain-containing protein</fullName>
    </submittedName>
</protein>
<evidence type="ECO:0000259" key="1">
    <source>
        <dbReference type="Pfam" id="PF02259"/>
    </source>
</evidence>
<keyword evidence="2" id="KW-1185">Reference proteome</keyword>
<feature type="domain" description="PIK-related kinase FAT" evidence="1">
    <location>
        <begin position="1549"/>
        <end position="1745"/>
    </location>
</feature>
<dbReference type="Proteomes" id="UP000095283">
    <property type="component" value="Unplaced"/>
</dbReference>
<accession>A0A1I7XRW4</accession>
<dbReference type="Pfam" id="PF02259">
    <property type="entry name" value="FAT"/>
    <property type="match status" value="1"/>
</dbReference>
<organism evidence="2 3">
    <name type="scientific">Heterorhabditis bacteriophora</name>
    <name type="common">Entomopathogenic nematode worm</name>
    <dbReference type="NCBI Taxonomy" id="37862"/>
    <lineage>
        <taxon>Eukaryota</taxon>
        <taxon>Metazoa</taxon>
        <taxon>Ecdysozoa</taxon>
        <taxon>Nematoda</taxon>
        <taxon>Chromadorea</taxon>
        <taxon>Rhabditida</taxon>
        <taxon>Rhabditina</taxon>
        <taxon>Rhabditomorpha</taxon>
        <taxon>Strongyloidea</taxon>
        <taxon>Heterorhabditidae</taxon>
        <taxon>Heterorhabditis</taxon>
    </lineage>
</organism>